<protein>
    <submittedName>
        <fullName evidence="2">Uncharacterized protein</fullName>
    </submittedName>
</protein>
<evidence type="ECO:0000313" key="2">
    <source>
        <dbReference type="EMBL" id="EMR66401.1"/>
    </source>
</evidence>
<name>M7T988_EUTLA</name>
<accession>M7T988</accession>
<proteinExistence type="predicted"/>
<evidence type="ECO:0000313" key="3">
    <source>
        <dbReference type="Proteomes" id="UP000012174"/>
    </source>
</evidence>
<sequence>MPLIINRRGGARLPNRRIPVVPPFPRPDPQEQSKAPEAEKEEAEASVSGASESEEFGPNPKDVYDVRLILEEAGNFPPEVADMIIDYAEYWACTTTIADYRSLQGGHLTIRGGRPGEDRFLLRTEPIALAHWKPASQELWRRESKPRVVDPAAEESDFEYPQATLEALAEEPLPDLERPVRKVVFDITSRDQGWSSEPRSDIAYRNSHTWFDAGLERFDRTITCPEDCPDRQDPDYASCNIPTCALRPLWPPSVAGVAGPEAPTAAPAPAQYDHVLHPTPDHCIQLNKLADRTSCHHRVEWRADDDIVPDTPDAEEKLAAIGRGPSTGDGEFVRNLKLGDVITVWGRARYPGWANHVERVEVRVFWAV</sequence>
<dbReference type="EMBL" id="KB706657">
    <property type="protein sequence ID" value="EMR66401.1"/>
    <property type="molecule type" value="Genomic_DNA"/>
</dbReference>
<organism evidence="2 3">
    <name type="scientific">Eutypa lata (strain UCR-EL1)</name>
    <name type="common">Grapevine dieback disease fungus</name>
    <name type="synonym">Eutypa armeniacae</name>
    <dbReference type="NCBI Taxonomy" id="1287681"/>
    <lineage>
        <taxon>Eukaryota</taxon>
        <taxon>Fungi</taxon>
        <taxon>Dikarya</taxon>
        <taxon>Ascomycota</taxon>
        <taxon>Pezizomycotina</taxon>
        <taxon>Sordariomycetes</taxon>
        <taxon>Xylariomycetidae</taxon>
        <taxon>Xylariales</taxon>
        <taxon>Diatrypaceae</taxon>
        <taxon>Eutypa</taxon>
    </lineage>
</organism>
<dbReference type="HOGENOM" id="CLU_041809_0_0_1"/>
<dbReference type="OMA" id="IAVWGRA"/>
<gene>
    <name evidence="2" type="ORF">UCREL1_6602</name>
</gene>
<dbReference type="KEGG" id="ela:UCREL1_6602"/>
<dbReference type="OrthoDB" id="66095at2759"/>
<feature type="compositionally biased region" description="Basic and acidic residues" evidence="1">
    <location>
        <begin position="28"/>
        <end position="38"/>
    </location>
</feature>
<dbReference type="STRING" id="1287681.M7T988"/>
<reference evidence="3" key="1">
    <citation type="journal article" date="2013" name="Genome Announc.">
        <title>Draft genome sequence of the grapevine dieback fungus Eutypa lata UCR-EL1.</title>
        <authorList>
            <person name="Blanco-Ulate B."/>
            <person name="Rolshausen P.E."/>
            <person name="Cantu D."/>
        </authorList>
    </citation>
    <scope>NUCLEOTIDE SEQUENCE [LARGE SCALE GENOMIC DNA]</scope>
    <source>
        <strain evidence="3">UCR-EL1</strain>
    </source>
</reference>
<keyword evidence="3" id="KW-1185">Reference proteome</keyword>
<feature type="region of interest" description="Disordered" evidence="1">
    <location>
        <begin position="1"/>
        <end position="59"/>
    </location>
</feature>
<dbReference type="eggNOG" id="ENOG502S9BI">
    <property type="taxonomic scope" value="Eukaryota"/>
</dbReference>
<dbReference type="AlphaFoldDB" id="M7T988"/>
<evidence type="ECO:0000256" key="1">
    <source>
        <dbReference type="SAM" id="MobiDB-lite"/>
    </source>
</evidence>
<dbReference type="Proteomes" id="UP000012174">
    <property type="component" value="Unassembled WGS sequence"/>
</dbReference>